<proteinExistence type="predicted"/>
<organism evidence="1">
    <name type="scientific">marine sediment metagenome</name>
    <dbReference type="NCBI Taxonomy" id="412755"/>
    <lineage>
        <taxon>unclassified sequences</taxon>
        <taxon>metagenomes</taxon>
        <taxon>ecological metagenomes</taxon>
    </lineage>
</organism>
<dbReference type="EMBL" id="LAZR01060532">
    <property type="protein sequence ID" value="KKK65483.1"/>
    <property type="molecule type" value="Genomic_DNA"/>
</dbReference>
<comment type="caution">
    <text evidence="1">The sequence shown here is derived from an EMBL/GenBank/DDBJ whole genome shotgun (WGS) entry which is preliminary data.</text>
</comment>
<dbReference type="AlphaFoldDB" id="A0A0F8X9K8"/>
<accession>A0A0F8X9K8</accession>
<protein>
    <submittedName>
        <fullName evidence="1">Uncharacterized protein</fullName>
    </submittedName>
</protein>
<sequence length="109" mass="13124">MIIIQKQKEWIERVLTSLHFVKWDRFLDINFDKQRALNFYGWIEHSCGTEDTYKDFVCIEFNLFSNKVYFVATSSSEKSKEICEILDDKHNDCHRVEHDFQISNVVKLK</sequence>
<reference evidence="1" key="1">
    <citation type="journal article" date="2015" name="Nature">
        <title>Complex archaea that bridge the gap between prokaryotes and eukaryotes.</title>
        <authorList>
            <person name="Spang A."/>
            <person name="Saw J.H."/>
            <person name="Jorgensen S.L."/>
            <person name="Zaremba-Niedzwiedzka K."/>
            <person name="Martijn J."/>
            <person name="Lind A.E."/>
            <person name="van Eijk R."/>
            <person name="Schleper C."/>
            <person name="Guy L."/>
            <person name="Ettema T.J."/>
        </authorList>
    </citation>
    <scope>NUCLEOTIDE SEQUENCE</scope>
</reference>
<evidence type="ECO:0000313" key="1">
    <source>
        <dbReference type="EMBL" id="KKK65483.1"/>
    </source>
</evidence>
<name>A0A0F8X9K8_9ZZZZ</name>
<gene>
    <name evidence="1" type="ORF">LCGC14_2973650</name>
</gene>